<dbReference type="InterPro" id="IPR043746">
    <property type="entry name" value="DUF5691"/>
</dbReference>
<accession>A0A4R0KGL8</accession>
<evidence type="ECO:0000313" key="1">
    <source>
        <dbReference type="EMBL" id="TCC58234.1"/>
    </source>
</evidence>
<reference evidence="1 2" key="1">
    <citation type="submission" date="2019-02" db="EMBL/GenBank/DDBJ databases">
        <title>Kribbella capetownensis sp. nov. and Kribbella speibonae sp. nov., isolated from soil.</title>
        <authorList>
            <person name="Curtis S.M."/>
            <person name="Norton I."/>
            <person name="Everest G.J."/>
            <person name="Meyers P.R."/>
        </authorList>
    </citation>
    <scope>NUCLEOTIDE SEQUENCE [LARGE SCALE GENOMIC DNA]</scope>
    <source>
        <strain evidence="1 2">NRRL B-24813</strain>
    </source>
</reference>
<dbReference type="Proteomes" id="UP000291144">
    <property type="component" value="Unassembled WGS sequence"/>
</dbReference>
<dbReference type="Pfam" id="PF18944">
    <property type="entry name" value="DUF5691"/>
    <property type="match status" value="1"/>
</dbReference>
<keyword evidence="2" id="KW-1185">Reference proteome</keyword>
<gene>
    <name evidence="1" type="ORF">E0H73_28385</name>
</gene>
<dbReference type="EMBL" id="SJKB01000009">
    <property type="protein sequence ID" value="TCC58234.1"/>
    <property type="molecule type" value="Genomic_DNA"/>
</dbReference>
<name>A0A4R0KGL8_9ACTN</name>
<protein>
    <submittedName>
        <fullName evidence="1">Uncharacterized protein</fullName>
    </submittedName>
</protein>
<dbReference type="OrthoDB" id="262508at2"/>
<sequence>MKGWDGLVSSALLGTGRRPVHFEELPEHIQERLGDGGLLDAAALATVYKRAGRKPLQELEPLPVASGEDRPLPRPVAIRRLAAMLGGFQTTALGEWLRTADARGWGVPPEHLPALADYARNRAEYRPLVIAAAGRRAAWLADLNPEWRFLHAAVVESNDPELWTHGNAIQRRSWLRGLRQHDPDAAREALSEVWPTESAATRADFLGLLTDGLSKHDEDFLEAALDDRSKEVRRGAARLLARVPGSRFGERMAERMWSHLTVSQGVIAVDLPRRLSASMERDGITSENPEGIGKRAWWFLQIVANTPLSVMDLSWLQTPVEGCSPDVLQAAWTEATIREGSADWARSLLRSEASTGSRSPAELLRLLPPDEWARAVEALRTTVDVAELVGGLPVPWPSSLATMILDQLAKVGTARAWARLASITARAAPADVLDHPITREPTGEEDTWRRRLVETLIFRREMYEELS</sequence>
<proteinExistence type="predicted"/>
<dbReference type="RefSeq" id="WP_131361624.1">
    <property type="nucleotide sequence ID" value="NZ_SJKB01000009.1"/>
</dbReference>
<dbReference type="AlphaFoldDB" id="A0A4R0KGL8"/>
<comment type="caution">
    <text evidence="1">The sequence shown here is derived from an EMBL/GenBank/DDBJ whole genome shotgun (WGS) entry which is preliminary data.</text>
</comment>
<evidence type="ECO:0000313" key="2">
    <source>
        <dbReference type="Proteomes" id="UP000291144"/>
    </source>
</evidence>
<organism evidence="1 2">
    <name type="scientific">Kribbella pittospori</name>
    <dbReference type="NCBI Taxonomy" id="722689"/>
    <lineage>
        <taxon>Bacteria</taxon>
        <taxon>Bacillati</taxon>
        <taxon>Actinomycetota</taxon>
        <taxon>Actinomycetes</taxon>
        <taxon>Propionibacteriales</taxon>
        <taxon>Kribbellaceae</taxon>
        <taxon>Kribbella</taxon>
    </lineage>
</organism>